<evidence type="ECO:0000313" key="2">
    <source>
        <dbReference type="Proteomes" id="UP000186551"/>
    </source>
</evidence>
<keyword evidence="2" id="KW-1185">Reference proteome</keyword>
<dbReference type="PANTHER" id="PTHR39337">
    <property type="entry name" value="BLR5642 PROTEIN"/>
    <property type="match status" value="1"/>
</dbReference>
<sequence>MAPPENTIWTFGHSTRSPEEFLAALQSFGIEVLVDVRRYPGSRKFPHFSAEALKVYLPEAGIRYVPAVELGGRRKPRPDSDNTAWRSASFRGYADYSETQEFADGITKLTELARQQRTAYMCSEAVWWRCHRAIISDYLKERGWTVWHIMSEGVAKEHPYTSAYLETHEGKYE</sequence>
<dbReference type="PIRSF" id="PIRSF024492">
    <property type="entry name" value="UCP024492"/>
    <property type="match status" value="1"/>
</dbReference>
<dbReference type="InterPro" id="IPR007438">
    <property type="entry name" value="DUF488"/>
</dbReference>
<gene>
    <name evidence="1" type="ORF">A3841_19580</name>
</gene>
<evidence type="ECO:0000313" key="1">
    <source>
        <dbReference type="EMBL" id="OKL40496.1"/>
    </source>
</evidence>
<proteinExistence type="predicted"/>
<accession>A0A1Q5PE45</accession>
<organism evidence="1 2">
    <name type="scientific">Pontibacter flavimaris</name>
    <dbReference type="NCBI Taxonomy" id="1797110"/>
    <lineage>
        <taxon>Bacteria</taxon>
        <taxon>Pseudomonadati</taxon>
        <taxon>Bacteroidota</taxon>
        <taxon>Cytophagia</taxon>
        <taxon>Cytophagales</taxon>
        <taxon>Hymenobacteraceae</taxon>
        <taxon>Pontibacter</taxon>
    </lineage>
</organism>
<dbReference type="OrthoDB" id="9789109at2"/>
<comment type="caution">
    <text evidence="1">The sequence shown here is derived from an EMBL/GenBank/DDBJ whole genome shotgun (WGS) entry which is preliminary data.</text>
</comment>
<protein>
    <submittedName>
        <fullName evidence="1">Fe-S cluster assembly protein HesB</fullName>
    </submittedName>
</protein>
<dbReference type="InterPro" id="IPR014519">
    <property type="entry name" value="UCP024492"/>
</dbReference>
<name>A0A1Q5PE45_9BACT</name>
<dbReference type="STRING" id="1797110.A3841_19580"/>
<dbReference type="PANTHER" id="PTHR39337:SF1">
    <property type="entry name" value="BLR5642 PROTEIN"/>
    <property type="match status" value="1"/>
</dbReference>
<dbReference type="Pfam" id="PF04343">
    <property type="entry name" value="DUF488"/>
    <property type="match status" value="1"/>
</dbReference>
<reference evidence="1 2" key="1">
    <citation type="submission" date="2016-03" db="EMBL/GenBank/DDBJ databases">
        <title>Genome sequence of Pontibacter sp. nov., of the family cytophagaceae, isolated from marine sediment of the Yellow Sea, China.</title>
        <authorList>
            <person name="Zhang G."/>
            <person name="Zhang R."/>
        </authorList>
    </citation>
    <scope>NUCLEOTIDE SEQUENCE [LARGE SCALE GENOMIC DNA]</scope>
    <source>
        <strain evidence="1 2">S10-8</strain>
    </source>
</reference>
<dbReference type="RefSeq" id="WP_073852597.1">
    <property type="nucleotide sequence ID" value="NZ_LVWA01000005.1"/>
</dbReference>
<dbReference type="AlphaFoldDB" id="A0A1Q5PE45"/>
<dbReference type="EMBL" id="LVWA01000005">
    <property type="protein sequence ID" value="OKL40496.1"/>
    <property type="molecule type" value="Genomic_DNA"/>
</dbReference>
<dbReference type="Proteomes" id="UP000186551">
    <property type="component" value="Unassembled WGS sequence"/>
</dbReference>